<proteinExistence type="predicted"/>
<comment type="caution">
    <text evidence="1">The sequence shown here is derived from an EMBL/GenBank/DDBJ whole genome shotgun (WGS) entry which is preliminary data.</text>
</comment>
<sequence>MATRILNAIDVYAMIADEGDSVTVADLDLETEVVDEAITLHRDAVRLRKAAAAVEAATAVQLAEVLGDGGAVRDGDTVYRYGRGWSEKVNDSGAFWAMLDKFDVRMADLFNPNTVRKAQLPEAVRDTAFTKTRDEDPSLTAVTGDYIPVSLEDLEDGDYVIGRRV</sequence>
<evidence type="ECO:0000313" key="1">
    <source>
        <dbReference type="EMBL" id="KKL51905.1"/>
    </source>
</evidence>
<protein>
    <submittedName>
        <fullName evidence="1">Uncharacterized protein</fullName>
    </submittedName>
</protein>
<reference evidence="1" key="1">
    <citation type="journal article" date="2015" name="Nature">
        <title>Complex archaea that bridge the gap between prokaryotes and eukaryotes.</title>
        <authorList>
            <person name="Spang A."/>
            <person name="Saw J.H."/>
            <person name="Jorgensen S.L."/>
            <person name="Zaremba-Niedzwiedzka K."/>
            <person name="Martijn J."/>
            <person name="Lind A.E."/>
            <person name="van Eijk R."/>
            <person name="Schleper C."/>
            <person name="Guy L."/>
            <person name="Ettema T.J."/>
        </authorList>
    </citation>
    <scope>NUCLEOTIDE SEQUENCE</scope>
</reference>
<dbReference type="AlphaFoldDB" id="A0A0F9F3U6"/>
<name>A0A0F9F3U6_9ZZZZ</name>
<organism evidence="1">
    <name type="scientific">marine sediment metagenome</name>
    <dbReference type="NCBI Taxonomy" id="412755"/>
    <lineage>
        <taxon>unclassified sequences</taxon>
        <taxon>metagenomes</taxon>
        <taxon>ecological metagenomes</taxon>
    </lineage>
</organism>
<accession>A0A0F9F3U6</accession>
<gene>
    <name evidence="1" type="ORF">LCGC14_2290770</name>
</gene>
<dbReference type="EMBL" id="LAZR01032083">
    <property type="protein sequence ID" value="KKL51905.1"/>
    <property type="molecule type" value="Genomic_DNA"/>
</dbReference>